<reference evidence="1 2" key="1">
    <citation type="journal article" date="2022" name="bioRxiv">
        <title>An ancient truncated duplication of the anti-Mullerian hormone receptor type 2 gene is a potential conserved master sex determinant in the Pangasiidae catfish family.</title>
        <authorList>
            <person name="Wen M."/>
            <person name="Pan Q."/>
            <person name="Jouanno E."/>
            <person name="Montfort J."/>
            <person name="Zahm M."/>
            <person name="Cabau C."/>
            <person name="Klopp C."/>
            <person name="Iampietro C."/>
            <person name="Roques C."/>
            <person name="Bouchez O."/>
            <person name="Castinel A."/>
            <person name="Donnadieu C."/>
            <person name="Parrinello H."/>
            <person name="Poncet C."/>
            <person name="Belmonte E."/>
            <person name="Gautier V."/>
            <person name="Avarre J.-C."/>
            <person name="Dugue R."/>
            <person name="Gustiano R."/>
            <person name="Ha T.T.T."/>
            <person name="Campet M."/>
            <person name="Sriphairoj K."/>
            <person name="Ribolli J."/>
            <person name="de Almeida F.L."/>
            <person name="Desvignes T."/>
            <person name="Postlethwait J.H."/>
            <person name="Bucao C.F."/>
            <person name="Robinson-Rechavi M."/>
            <person name="Bobe J."/>
            <person name="Herpin A."/>
            <person name="Guiguen Y."/>
        </authorList>
    </citation>
    <scope>NUCLEOTIDE SEQUENCE [LARGE SCALE GENOMIC DNA]</scope>
    <source>
        <strain evidence="1">YG-Dec2019</strain>
    </source>
</reference>
<comment type="caution">
    <text evidence="1">The sequence shown here is derived from an EMBL/GenBank/DDBJ whole genome shotgun (WGS) entry which is preliminary data.</text>
</comment>
<protein>
    <submittedName>
        <fullName evidence="1">Uncharacterized protein</fullName>
    </submittedName>
</protein>
<evidence type="ECO:0000313" key="1">
    <source>
        <dbReference type="EMBL" id="MCI4394600.1"/>
    </source>
</evidence>
<organism evidence="1 2">
    <name type="scientific">Pangasianodon gigas</name>
    <name type="common">Mekong giant catfish</name>
    <name type="synonym">Pangasius gigas</name>
    <dbReference type="NCBI Taxonomy" id="30993"/>
    <lineage>
        <taxon>Eukaryota</taxon>
        <taxon>Metazoa</taxon>
        <taxon>Chordata</taxon>
        <taxon>Craniata</taxon>
        <taxon>Vertebrata</taxon>
        <taxon>Euteleostomi</taxon>
        <taxon>Actinopterygii</taxon>
        <taxon>Neopterygii</taxon>
        <taxon>Teleostei</taxon>
        <taxon>Ostariophysi</taxon>
        <taxon>Siluriformes</taxon>
        <taxon>Pangasiidae</taxon>
        <taxon>Pangasianodon</taxon>
    </lineage>
</organism>
<dbReference type="Proteomes" id="UP000829447">
    <property type="component" value="Linkage Group LG27"/>
</dbReference>
<accession>A0ACC5XV24</accession>
<evidence type="ECO:0000313" key="2">
    <source>
        <dbReference type="Proteomes" id="UP000829447"/>
    </source>
</evidence>
<proteinExistence type="predicted"/>
<keyword evidence="2" id="KW-1185">Reference proteome</keyword>
<sequence length="685" mass="77933">MTYTAGQCSAVRNMAASISEQLADLLNPLPNFADPEDDQDDETKARVVDKFDEGGDDEDLPASGLRKRTVALLADSDKRYHGKVTSRKELQQEFDDSADDDDEEDDDEDIETGQLDEVMEDDDDDVDDDDEEDDDDDEDEDEDDLSDGDGSQLSSLVSKMKGADLSFPKETDFRKLTEGMDDLGESEDEDEGETDSEGESEEGSEEEDEEDNDDDVDSGGVRTFSKEKVDEEVEKGKAVKNQLALWDLMLEGRIKMQKALVTANQLPQPDTFPEFKSKGGADYAGALKNSHKALKALQRSLLELQDLLLYQNPETRAITQGKTWGQDTSKSEEDEEIDSDEGENEEDGDEEEKRPVSRSGPSKRKLEMTEYPDFMAKRFAAFQPYRDATLQKWYDKTRLTTGKNNKRSLLELQDLLLYQNPETRAITQGKTWGQDTSKSEEDEEIDSDEGENEEDGDEEEKRPVSQSGPSKRKLEMTEYPDFMAKRFAAFQPYRDATLQKWYDKTRLTTGKNNKGFGAFERNILTQVEQVLMDKERLLKRTQTRRSDYRVLGKPELSSVTTQPGSTEPEAVEPVLKANAHLKDLDEEIFDDDDFYHQLLRELIERKTSAADPNDQVAMGRQWLAIQKLRSKIKRKVDTKASKGRKVRFHVHSKLMNFMAPIDHSTMSDEARSELYRSLFGSQMLQ</sequence>
<dbReference type="EMBL" id="CM040480">
    <property type="protein sequence ID" value="MCI4394600.1"/>
    <property type="molecule type" value="Genomic_DNA"/>
</dbReference>
<name>A0ACC5XV24_PANGG</name>
<gene>
    <name evidence="1" type="ORF">PGIGA_G00170710</name>
</gene>